<dbReference type="InterPro" id="IPR018247">
    <property type="entry name" value="EF_Hand_1_Ca_BS"/>
</dbReference>
<protein>
    <submittedName>
        <fullName evidence="4">EF-hand domain-containing protein</fullName>
    </submittedName>
</protein>
<keyword evidence="3" id="KW-1185">Reference proteome</keyword>
<dbReference type="InterPro" id="IPR011992">
    <property type="entry name" value="EF-hand-dom_pair"/>
</dbReference>
<keyword evidence="1" id="KW-0106">Calcium</keyword>
<evidence type="ECO:0000259" key="2">
    <source>
        <dbReference type="PROSITE" id="PS50222"/>
    </source>
</evidence>
<name>A0A914Y1G2_9BILA</name>
<dbReference type="GO" id="GO:0005509">
    <property type="term" value="F:calcium ion binding"/>
    <property type="evidence" value="ECO:0007669"/>
    <property type="project" value="InterPro"/>
</dbReference>
<feature type="domain" description="EF-hand" evidence="2">
    <location>
        <begin position="3"/>
        <end position="38"/>
    </location>
</feature>
<evidence type="ECO:0000256" key="1">
    <source>
        <dbReference type="ARBA" id="ARBA00022837"/>
    </source>
</evidence>
<dbReference type="Proteomes" id="UP000887577">
    <property type="component" value="Unplaced"/>
</dbReference>
<reference evidence="4" key="1">
    <citation type="submission" date="2022-11" db="UniProtKB">
        <authorList>
            <consortium name="WormBaseParasite"/>
        </authorList>
    </citation>
    <scope>IDENTIFICATION</scope>
</reference>
<dbReference type="AlphaFoldDB" id="A0A914Y1G2"/>
<sequence length="72" mass="8224">MTSWDNQLHAMFNATDKDGSGTIGKEDIMLMLLAADKEEKQDPVFKTNLKFLINVIQFKQYIEQANEESTKA</sequence>
<dbReference type="InterPro" id="IPR002048">
    <property type="entry name" value="EF_hand_dom"/>
</dbReference>
<dbReference type="PROSITE" id="PS50222">
    <property type="entry name" value="EF_HAND_2"/>
    <property type="match status" value="1"/>
</dbReference>
<dbReference type="SUPFAM" id="SSF47473">
    <property type="entry name" value="EF-hand"/>
    <property type="match status" value="1"/>
</dbReference>
<dbReference type="PROSITE" id="PS00018">
    <property type="entry name" value="EF_HAND_1"/>
    <property type="match status" value="1"/>
</dbReference>
<organism evidence="3 4">
    <name type="scientific">Panagrolaimus superbus</name>
    <dbReference type="NCBI Taxonomy" id="310955"/>
    <lineage>
        <taxon>Eukaryota</taxon>
        <taxon>Metazoa</taxon>
        <taxon>Ecdysozoa</taxon>
        <taxon>Nematoda</taxon>
        <taxon>Chromadorea</taxon>
        <taxon>Rhabditida</taxon>
        <taxon>Tylenchina</taxon>
        <taxon>Panagrolaimomorpha</taxon>
        <taxon>Panagrolaimoidea</taxon>
        <taxon>Panagrolaimidae</taxon>
        <taxon>Panagrolaimus</taxon>
    </lineage>
</organism>
<evidence type="ECO:0000313" key="4">
    <source>
        <dbReference type="WBParaSite" id="PSU_v2.g11664.t1"/>
    </source>
</evidence>
<dbReference type="WBParaSite" id="PSU_v2.g11664.t1">
    <property type="protein sequence ID" value="PSU_v2.g11664.t1"/>
    <property type="gene ID" value="PSU_v2.g11664"/>
</dbReference>
<proteinExistence type="predicted"/>
<evidence type="ECO:0000313" key="3">
    <source>
        <dbReference type="Proteomes" id="UP000887577"/>
    </source>
</evidence>
<accession>A0A914Y1G2</accession>